<keyword evidence="2" id="KW-0732">Signal</keyword>
<feature type="region of interest" description="Disordered" evidence="1">
    <location>
        <begin position="177"/>
        <end position="205"/>
    </location>
</feature>
<accession>A0A0L7R5D4</accession>
<organism evidence="3 4">
    <name type="scientific">Habropoda laboriosa</name>
    <dbReference type="NCBI Taxonomy" id="597456"/>
    <lineage>
        <taxon>Eukaryota</taxon>
        <taxon>Metazoa</taxon>
        <taxon>Ecdysozoa</taxon>
        <taxon>Arthropoda</taxon>
        <taxon>Hexapoda</taxon>
        <taxon>Insecta</taxon>
        <taxon>Pterygota</taxon>
        <taxon>Neoptera</taxon>
        <taxon>Endopterygota</taxon>
        <taxon>Hymenoptera</taxon>
        <taxon>Apocrita</taxon>
        <taxon>Aculeata</taxon>
        <taxon>Apoidea</taxon>
        <taxon>Anthophila</taxon>
        <taxon>Apidae</taxon>
        <taxon>Habropoda</taxon>
    </lineage>
</organism>
<feature type="compositionally biased region" description="Polar residues" evidence="1">
    <location>
        <begin position="178"/>
        <end position="188"/>
    </location>
</feature>
<evidence type="ECO:0000256" key="2">
    <source>
        <dbReference type="SAM" id="SignalP"/>
    </source>
</evidence>
<name>A0A0L7R5D4_9HYME</name>
<feature type="compositionally biased region" description="Low complexity" evidence="1">
    <location>
        <begin position="189"/>
        <end position="205"/>
    </location>
</feature>
<dbReference type="EMBL" id="KQ414652">
    <property type="protein sequence ID" value="KOC66095.1"/>
    <property type="molecule type" value="Genomic_DNA"/>
</dbReference>
<dbReference type="Proteomes" id="UP000053825">
    <property type="component" value="Unassembled WGS sequence"/>
</dbReference>
<sequence>MMFPWLKLLALCSLLAMAQSLPTNMADDAKKTEQTMRPKPKRAQEMLMFGNQQNRQAESNPSASYSSNAEKSKRPFINNIFLINKISTYNYFIILGTLAASGLGGLKAVLAEEEKSPRSNIPNNPIYDRDSYSPYDKNYDYGKVLVNALGDEMPQVWDFPPDSRYYLNEYRRKRSEKSAITGSTTVKPSTTSYQSPTSTQQSVQAQVKRSVPIYQEPRFKRELDIDPEDVLTLLSLWENERRKRNWHKYMNEEYDNVEDEDNLLEDEDPRNIIPWMDSAVYPPRHYSIDSLSPSDIGIVRTHPSSYYEQYENQYGQQYDGSSQYGSPQYGLVYPQQTYYKTPEKRSMVTRKRSQSYDPYSGVTQFQINPQSRSYPYQHRLVY</sequence>
<proteinExistence type="predicted"/>
<gene>
    <name evidence="3" type="ORF">WH47_00988</name>
</gene>
<protein>
    <submittedName>
        <fullName evidence="3">Prohormone-2</fullName>
    </submittedName>
</protein>
<evidence type="ECO:0000313" key="4">
    <source>
        <dbReference type="Proteomes" id="UP000053825"/>
    </source>
</evidence>
<reference evidence="3 4" key="1">
    <citation type="submission" date="2015-07" db="EMBL/GenBank/DDBJ databases">
        <title>The genome of Habropoda laboriosa.</title>
        <authorList>
            <person name="Pan H."/>
            <person name="Kapheim K."/>
        </authorList>
    </citation>
    <scope>NUCLEOTIDE SEQUENCE [LARGE SCALE GENOMIC DNA]</scope>
    <source>
        <strain evidence="3">0110345459</strain>
    </source>
</reference>
<feature type="chain" id="PRO_5005575073" evidence="2">
    <location>
        <begin position="21"/>
        <end position="382"/>
    </location>
</feature>
<dbReference type="OrthoDB" id="8188268at2759"/>
<keyword evidence="4" id="KW-1185">Reference proteome</keyword>
<dbReference type="AlphaFoldDB" id="A0A0L7R5D4"/>
<evidence type="ECO:0000256" key="1">
    <source>
        <dbReference type="SAM" id="MobiDB-lite"/>
    </source>
</evidence>
<feature type="signal peptide" evidence="2">
    <location>
        <begin position="1"/>
        <end position="20"/>
    </location>
</feature>
<evidence type="ECO:0000313" key="3">
    <source>
        <dbReference type="EMBL" id="KOC66095.1"/>
    </source>
</evidence>